<reference evidence="1 2" key="1">
    <citation type="submission" date="2020-08" db="EMBL/GenBank/DDBJ databases">
        <title>Genomic Encyclopedia of Type Strains, Phase III (KMG-III): the genomes of soil and plant-associated and newly described type strains.</title>
        <authorList>
            <person name="Whitman W."/>
        </authorList>
    </citation>
    <scope>NUCLEOTIDE SEQUENCE [LARGE SCALE GENOMIC DNA]</scope>
    <source>
        <strain evidence="1 2">CECT 8577</strain>
    </source>
</reference>
<evidence type="ECO:0000313" key="1">
    <source>
        <dbReference type="EMBL" id="MBB3050221.1"/>
    </source>
</evidence>
<dbReference type="AlphaFoldDB" id="A0A839RWU1"/>
<protein>
    <submittedName>
        <fullName evidence="1">Uncharacterized protein</fullName>
    </submittedName>
</protein>
<proteinExistence type="predicted"/>
<comment type="caution">
    <text evidence="1">The sequence shown here is derived from an EMBL/GenBank/DDBJ whole genome shotgun (WGS) entry which is preliminary data.</text>
</comment>
<organism evidence="1 2">
    <name type="scientific">Prauserella isguenensis</name>
    <dbReference type="NCBI Taxonomy" id="1470180"/>
    <lineage>
        <taxon>Bacteria</taxon>
        <taxon>Bacillati</taxon>
        <taxon>Actinomycetota</taxon>
        <taxon>Actinomycetes</taxon>
        <taxon>Pseudonocardiales</taxon>
        <taxon>Pseudonocardiaceae</taxon>
        <taxon>Prauserella</taxon>
    </lineage>
</organism>
<accession>A0A839RWU1</accession>
<dbReference type="Proteomes" id="UP000550714">
    <property type="component" value="Unassembled WGS sequence"/>
</dbReference>
<name>A0A839RWU1_9PSEU</name>
<keyword evidence="2" id="KW-1185">Reference proteome</keyword>
<dbReference type="EMBL" id="JACHWU010000001">
    <property type="protein sequence ID" value="MBB3050221.1"/>
    <property type="molecule type" value="Genomic_DNA"/>
</dbReference>
<evidence type="ECO:0000313" key="2">
    <source>
        <dbReference type="Proteomes" id="UP000550714"/>
    </source>
</evidence>
<gene>
    <name evidence="1" type="ORF">FHS23_001216</name>
</gene>
<sequence length="40" mass="4300">MGKAAEGVRRGEPVAEYVDRSVYRGSQDASVSSRFGLPLT</sequence>
<dbReference type="RefSeq" id="WP_281372349.1">
    <property type="nucleotide sequence ID" value="NZ_JACHWU010000001.1"/>
</dbReference>